<dbReference type="EMBL" id="RKMK01000048">
    <property type="protein sequence ID" value="RXG86406.1"/>
    <property type="molecule type" value="Genomic_DNA"/>
</dbReference>
<sequence>MTRRMMRTRTWIATSGGPHLLIADEQLPHWRGIERWRDHNDPADQSDYARACRVTTWLGSLACQQGSAVVLSGDAGDIAWYPNRQGGGFLVQWLGVDDERLIEPALYAPQLRDRLESSSAERLEFETGASGTMWLIDASDQGYDLRNSHQALALLPGNYLAKAASYGSPGLAMVVREICWISPPVNEAALGQER</sequence>
<protein>
    <submittedName>
        <fullName evidence="1">Uncharacterized protein</fullName>
    </submittedName>
</protein>
<evidence type="ECO:0000313" key="2">
    <source>
        <dbReference type="Proteomes" id="UP000290174"/>
    </source>
</evidence>
<proteinExistence type="predicted"/>
<dbReference type="Pfam" id="PF15589">
    <property type="entry name" value="Imm21"/>
    <property type="match status" value="1"/>
</dbReference>
<gene>
    <name evidence="1" type="ORF">EAS61_33555</name>
</gene>
<accession>A0A4Q0QAM1</accession>
<dbReference type="AlphaFoldDB" id="A0A4Q0QAM1"/>
<dbReference type="Proteomes" id="UP000290174">
    <property type="component" value="Unassembled WGS sequence"/>
</dbReference>
<dbReference type="InterPro" id="IPR028961">
    <property type="entry name" value="Imm21"/>
</dbReference>
<reference evidence="1 2" key="1">
    <citation type="submission" date="2018-11" db="EMBL/GenBank/DDBJ databases">
        <title>Bradyrhizobium sp. nov., isolated from effective nodules of peanut in China.</title>
        <authorList>
            <person name="Li Y."/>
        </authorList>
    </citation>
    <scope>NUCLEOTIDE SEQUENCE [LARGE SCALE GENOMIC DNA]</scope>
    <source>
        <strain evidence="1 2">CCBAU 51770</strain>
    </source>
</reference>
<organism evidence="1 2">
    <name type="scientific">Bradyrhizobium zhanjiangense</name>
    <dbReference type="NCBI Taxonomy" id="1325107"/>
    <lineage>
        <taxon>Bacteria</taxon>
        <taxon>Pseudomonadati</taxon>
        <taxon>Pseudomonadota</taxon>
        <taxon>Alphaproteobacteria</taxon>
        <taxon>Hyphomicrobiales</taxon>
        <taxon>Nitrobacteraceae</taxon>
        <taxon>Bradyrhizobium</taxon>
    </lineage>
</organism>
<name>A0A4Q0QAM1_9BRAD</name>
<comment type="caution">
    <text evidence="1">The sequence shown here is derived from an EMBL/GenBank/DDBJ whole genome shotgun (WGS) entry which is preliminary data.</text>
</comment>
<evidence type="ECO:0000313" key="1">
    <source>
        <dbReference type="EMBL" id="RXG86406.1"/>
    </source>
</evidence>